<dbReference type="PROSITE" id="PS51645">
    <property type="entry name" value="PHR_CRY_ALPHA_BETA"/>
    <property type="match status" value="1"/>
</dbReference>
<dbReference type="GO" id="GO:0009416">
    <property type="term" value="P:response to light stimulus"/>
    <property type="evidence" value="ECO:0007669"/>
    <property type="project" value="TreeGrafter"/>
</dbReference>
<comment type="catalytic activity">
    <reaction evidence="7">
        <text>cyclobutadipyrimidine (in DNA) = 2 pyrimidine residues (in DNA).</text>
        <dbReference type="EC" id="4.1.99.3"/>
    </reaction>
</comment>
<accession>A0A556QNL7</accession>
<evidence type="ECO:0000256" key="7">
    <source>
        <dbReference type="ARBA" id="ARBA00033999"/>
    </source>
</evidence>
<keyword evidence="12" id="KW-0456">Lyase</keyword>
<dbReference type="RefSeq" id="WP_144228581.1">
    <property type="nucleotide sequence ID" value="NZ_CBCRVV010000003.1"/>
</dbReference>
<evidence type="ECO:0000313" key="12">
    <source>
        <dbReference type="EMBL" id="TSJ78240.1"/>
    </source>
</evidence>
<dbReference type="PRINTS" id="PR00147">
    <property type="entry name" value="DNAPHOTLYASE"/>
</dbReference>
<dbReference type="GO" id="GO:0003677">
    <property type="term" value="F:DNA binding"/>
    <property type="evidence" value="ECO:0007669"/>
    <property type="project" value="TreeGrafter"/>
</dbReference>
<dbReference type="InterPro" id="IPR036134">
    <property type="entry name" value="Crypto/Photolyase_FAD-like_sf"/>
</dbReference>
<evidence type="ECO:0000256" key="9">
    <source>
        <dbReference type="PIRSR" id="PIRSR602081-2"/>
    </source>
</evidence>
<feature type="site" description="Electron transfer via tryptophanyl radical" evidence="9">
    <location>
        <position position="312"/>
    </location>
</feature>
<evidence type="ECO:0000256" key="4">
    <source>
        <dbReference type="ARBA" id="ARBA00022630"/>
    </source>
</evidence>
<dbReference type="InterPro" id="IPR036155">
    <property type="entry name" value="Crypto/Photolyase_N_sf"/>
</dbReference>
<comment type="cofactor">
    <cofactor evidence="1">
        <name>(6R)-5,10-methylene-5,6,7,8-tetrahydrofolate</name>
        <dbReference type="ChEBI" id="CHEBI:15636"/>
    </cofactor>
</comment>
<evidence type="ECO:0000256" key="10">
    <source>
        <dbReference type="RuleBase" id="RU004182"/>
    </source>
</evidence>
<evidence type="ECO:0000256" key="5">
    <source>
        <dbReference type="ARBA" id="ARBA00022827"/>
    </source>
</evidence>
<proteinExistence type="inferred from homology"/>
<comment type="cofactor">
    <cofactor evidence="8">
        <name>FAD</name>
        <dbReference type="ChEBI" id="CHEBI:57692"/>
    </cofactor>
    <text evidence="8">Binds 1 FAD per subunit.</text>
</comment>
<dbReference type="InterPro" id="IPR018394">
    <property type="entry name" value="DNA_photolyase_1_CS_C"/>
</dbReference>
<dbReference type="PROSITE" id="PS00691">
    <property type="entry name" value="DNA_PHOTOLYASES_1_2"/>
    <property type="match status" value="1"/>
</dbReference>
<gene>
    <name evidence="12" type="ORF">FPL22_02735</name>
</gene>
<evidence type="ECO:0000256" key="8">
    <source>
        <dbReference type="PIRSR" id="PIRSR602081-1"/>
    </source>
</evidence>
<evidence type="ECO:0000313" key="13">
    <source>
        <dbReference type="Proteomes" id="UP000315648"/>
    </source>
</evidence>
<feature type="binding site" evidence="8">
    <location>
        <begin position="238"/>
        <end position="242"/>
    </location>
    <ligand>
        <name>FAD</name>
        <dbReference type="ChEBI" id="CHEBI:57692"/>
    </ligand>
</feature>
<dbReference type="Gene3D" id="1.25.40.80">
    <property type="match status" value="1"/>
</dbReference>
<dbReference type="Pfam" id="PF00875">
    <property type="entry name" value="DNA_photolyase"/>
    <property type="match status" value="1"/>
</dbReference>
<feature type="site" description="Electron transfer via tryptophanyl radical" evidence="9">
    <location>
        <position position="390"/>
    </location>
</feature>
<feature type="binding site" evidence="8">
    <location>
        <position position="226"/>
    </location>
    <ligand>
        <name>FAD</name>
        <dbReference type="ChEBI" id="CHEBI:57692"/>
    </ligand>
</feature>
<dbReference type="EC" id="4.1.99.3" evidence="2"/>
<organism evidence="12 13">
    <name type="scientific">Rariglobus hedericola</name>
    <dbReference type="NCBI Taxonomy" id="2597822"/>
    <lineage>
        <taxon>Bacteria</taxon>
        <taxon>Pseudomonadati</taxon>
        <taxon>Verrucomicrobiota</taxon>
        <taxon>Opitutia</taxon>
        <taxon>Opitutales</taxon>
        <taxon>Opitutaceae</taxon>
        <taxon>Rariglobus</taxon>
    </lineage>
</organism>
<keyword evidence="5 8" id="KW-0274">FAD</keyword>
<dbReference type="GO" id="GO:0071949">
    <property type="term" value="F:FAD binding"/>
    <property type="evidence" value="ECO:0007669"/>
    <property type="project" value="TreeGrafter"/>
</dbReference>
<comment type="similarity">
    <text evidence="10">Belongs to the DNA photolyase family.</text>
</comment>
<dbReference type="PROSITE" id="PS00394">
    <property type="entry name" value="DNA_PHOTOLYASES_1_1"/>
    <property type="match status" value="1"/>
</dbReference>
<evidence type="ECO:0000256" key="2">
    <source>
        <dbReference type="ARBA" id="ARBA00013149"/>
    </source>
</evidence>
<keyword evidence="4 8" id="KW-0285">Flavoprotein</keyword>
<dbReference type="PANTHER" id="PTHR11455:SF9">
    <property type="entry name" value="CRYPTOCHROME CIRCADIAN CLOCK 5 ISOFORM X1"/>
    <property type="match status" value="1"/>
</dbReference>
<evidence type="ECO:0000256" key="1">
    <source>
        <dbReference type="ARBA" id="ARBA00001932"/>
    </source>
</evidence>
<dbReference type="InterPro" id="IPR006050">
    <property type="entry name" value="DNA_photolyase_N"/>
</dbReference>
<evidence type="ECO:0000259" key="11">
    <source>
        <dbReference type="PROSITE" id="PS51645"/>
    </source>
</evidence>
<dbReference type="OrthoDB" id="9772484at2"/>
<keyword evidence="6 10" id="KW-0157">Chromophore</keyword>
<dbReference type="Gene3D" id="1.10.579.10">
    <property type="entry name" value="DNA Cyclobutane Dipyrimidine Photolyase, subunit A, domain 3"/>
    <property type="match status" value="1"/>
</dbReference>
<dbReference type="Proteomes" id="UP000315648">
    <property type="component" value="Unassembled WGS sequence"/>
</dbReference>
<name>A0A556QNL7_9BACT</name>
<reference evidence="12 13" key="1">
    <citation type="submission" date="2019-07" db="EMBL/GenBank/DDBJ databases">
        <title>Description of 53C-WASEF.</title>
        <authorList>
            <person name="Pitt A."/>
            <person name="Hahn M.W."/>
        </authorList>
    </citation>
    <scope>NUCLEOTIDE SEQUENCE [LARGE SCALE GENOMIC DNA]</scope>
    <source>
        <strain evidence="12 13">53C-WASEF</strain>
    </source>
</reference>
<dbReference type="SUPFAM" id="SSF48173">
    <property type="entry name" value="Cryptochrome/photolyase FAD-binding domain"/>
    <property type="match status" value="1"/>
</dbReference>
<dbReference type="EMBL" id="VMBG01000001">
    <property type="protein sequence ID" value="TSJ78240.1"/>
    <property type="molecule type" value="Genomic_DNA"/>
</dbReference>
<dbReference type="GO" id="GO:0003904">
    <property type="term" value="F:deoxyribodipyrimidine photo-lyase activity"/>
    <property type="evidence" value="ECO:0007669"/>
    <property type="project" value="UniProtKB-EC"/>
</dbReference>
<keyword evidence="13" id="KW-1185">Reference proteome</keyword>
<protein>
    <recommendedName>
        <fullName evidence="3">Deoxyribodipyrimidine photo-lyase</fullName>
        <ecNumber evidence="2">4.1.99.3</ecNumber>
    </recommendedName>
</protein>
<feature type="binding site" evidence="8">
    <location>
        <position position="278"/>
    </location>
    <ligand>
        <name>FAD</name>
        <dbReference type="ChEBI" id="CHEBI:57692"/>
    </ligand>
</feature>
<sequence>MNASPVILWFRQDLRLQDNAALHAALARGGPVIPVYIWDEAGEGDWTAGGATKWWLHHSLVALDASLQTRGSRLIVASGDSGEVLSDLITETGAEAVYWNRRYEPAVIARDKIIKADLIAAKIEAKSFNSALLFEPHTIQNKQGKPFQVFTPYWRHCLTLPMAPAVVIRKGDFPAPAEWPASLEISKLKLLPTIKWDGGFYEAWTPGETGAQAQLKRFIAKAMEAYSDQRNTPGIEGTSRLSPHFHFGEIGPRQVWAAVQALSKDSGVFPPNKGSQTFLSEVGWREFAHHLLFHFPQTPTEPLREDFKKFPWAKDKDGALLRAWQRGQTGYPIVDAGMRELWHTGWMHNRVRMVVASFLVKHLRLPWQHGAEWFWDTLVDADLAQNTLGWQWSAGCGADAAPYFRIFAPVTQGERFDGSGEYVRQWVPEIAKLPDKFLHAPWTAPENVREYAKIGGNYPDPVVDHAQAREAALAAFKSLRGDSIVERDA</sequence>
<dbReference type="InterPro" id="IPR005101">
    <property type="entry name" value="Cryptochr/Photolyase_FAD-bd"/>
</dbReference>
<evidence type="ECO:0000256" key="3">
    <source>
        <dbReference type="ARBA" id="ARBA00014046"/>
    </source>
</evidence>
<dbReference type="GO" id="GO:0000719">
    <property type="term" value="P:photoreactive repair"/>
    <property type="evidence" value="ECO:0007669"/>
    <property type="project" value="UniProtKB-ARBA"/>
</dbReference>
<feature type="binding site" evidence="8">
    <location>
        <begin position="380"/>
        <end position="382"/>
    </location>
    <ligand>
        <name>FAD</name>
        <dbReference type="ChEBI" id="CHEBI:57692"/>
    </ligand>
</feature>
<feature type="site" description="Electron transfer via tryptophanyl radical" evidence="9">
    <location>
        <position position="367"/>
    </location>
</feature>
<dbReference type="Gene3D" id="3.40.50.620">
    <property type="entry name" value="HUPs"/>
    <property type="match status" value="1"/>
</dbReference>
<dbReference type="PANTHER" id="PTHR11455">
    <property type="entry name" value="CRYPTOCHROME"/>
    <property type="match status" value="1"/>
</dbReference>
<dbReference type="FunFam" id="1.10.579.10:FF:000003">
    <property type="entry name" value="Deoxyribodipyrimidine photo-lyase"/>
    <property type="match status" value="1"/>
</dbReference>
<dbReference type="Pfam" id="PF03441">
    <property type="entry name" value="FAD_binding_7"/>
    <property type="match status" value="1"/>
</dbReference>
<comment type="caution">
    <text evidence="12">The sequence shown here is derived from an EMBL/GenBank/DDBJ whole genome shotgun (WGS) entry which is preliminary data.</text>
</comment>
<dbReference type="InterPro" id="IPR002081">
    <property type="entry name" value="Cryptochrome/DNA_photolyase_1"/>
</dbReference>
<dbReference type="InterPro" id="IPR014729">
    <property type="entry name" value="Rossmann-like_a/b/a_fold"/>
</dbReference>
<evidence type="ECO:0000256" key="6">
    <source>
        <dbReference type="ARBA" id="ARBA00022991"/>
    </source>
</evidence>
<feature type="domain" description="Photolyase/cryptochrome alpha/beta" evidence="11">
    <location>
        <begin position="4"/>
        <end position="133"/>
    </location>
</feature>
<dbReference type="SUPFAM" id="SSF52425">
    <property type="entry name" value="Cryptochrome/photolyase, N-terminal domain"/>
    <property type="match status" value="1"/>
</dbReference>
<dbReference type="AlphaFoldDB" id="A0A556QNL7"/>